<evidence type="ECO:0000256" key="1">
    <source>
        <dbReference type="SAM" id="MobiDB-lite"/>
    </source>
</evidence>
<accession>A0A183ICM4</accession>
<gene>
    <name evidence="2" type="ORF">SBAD_LOCUS1368</name>
</gene>
<dbReference type="EMBL" id="UZAM01006804">
    <property type="protein sequence ID" value="VDO94140.1"/>
    <property type="molecule type" value="Genomic_DNA"/>
</dbReference>
<name>A0A183ICM4_9BILA</name>
<feature type="region of interest" description="Disordered" evidence="1">
    <location>
        <begin position="283"/>
        <end position="314"/>
    </location>
</feature>
<dbReference type="Gene3D" id="2.130.10.10">
    <property type="entry name" value="YVTN repeat-like/Quinoprotein amine dehydrogenase"/>
    <property type="match status" value="1"/>
</dbReference>
<proteinExistence type="predicted"/>
<dbReference type="WBParaSite" id="SBAD_0000142701-mRNA-1">
    <property type="protein sequence ID" value="SBAD_0000142701-mRNA-1"/>
    <property type="gene ID" value="SBAD_0000142701"/>
</dbReference>
<dbReference type="Proteomes" id="UP000270296">
    <property type="component" value="Unassembled WGS sequence"/>
</dbReference>
<evidence type="ECO:0000313" key="4">
    <source>
        <dbReference type="WBParaSite" id="SBAD_0000142701-mRNA-1"/>
    </source>
</evidence>
<dbReference type="AlphaFoldDB" id="A0A183ICM4"/>
<evidence type="ECO:0000313" key="2">
    <source>
        <dbReference type="EMBL" id="VDO94140.1"/>
    </source>
</evidence>
<dbReference type="InterPro" id="IPR015943">
    <property type="entry name" value="WD40/YVTN_repeat-like_dom_sf"/>
</dbReference>
<reference evidence="4" key="1">
    <citation type="submission" date="2016-06" db="UniProtKB">
        <authorList>
            <consortium name="WormBaseParasite"/>
        </authorList>
    </citation>
    <scope>IDENTIFICATION</scope>
</reference>
<evidence type="ECO:0000313" key="3">
    <source>
        <dbReference type="Proteomes" id="UP000270296"/>
    </source>
</evidence>
<keyword evidence="3" id="KW-1185">Reference proteome</keyword>
<protein>
    <submittedName>
        <fullName evidence="4">Nuclear pore complex protein Nup214</fullName>
    </submittedName>
</protein>
<organism evidence="4">
    <name type="scientific">Soboliphyme baturini</name>
    <dbReference type="NCBI Taxonomy" id="241478"/>
    <lineage>
        <taxon>Eukaryota</taxon>
        <taxon>Metazoa</taxon>
        <taxon>Ecdysozoa</taxon>
        <taxon>Nematoda</taxon>
        <taxon>Enoplea</taxon>
        <taxon>Dorylaimia</taxon>
        <taxon>Dioctophymatida</taxon>
        <taxon>Dioctophymatoidea</taxon>
        <taxon>Soboliphymatidae</taxon>
        <taxon>Soboliphyme</taxon>
    </lineage>
</organism>
<sequence length="972" mass="103328">MEGNILSVCLNVADMPFVYAYDISKVQIILFYLPVNINLFLQISAKGDPDCRVKLSLKHDIHFVDFKWSPVSTTVFAAVMSDGSAYVVDLGGDKGPNVHGSGSKLTDATCLSDIYWSSTHQFFVLYAAANGSKSVFLLATTTKEGHIYFQSINCLSVDGGCEAISRHYFFRLEDWYSLLCLSTSSSECGVLYWMPKEGRWNHCASEPDKRKLLPRADNGPSAYPIGFDIQKNLKQNLTTGDLELPVIYVLGSDGFVHTFRMAPPLGSVNAAVPMTPVCISDEARKEEPSQSGMNDQAPSTYAPPAPTSPAQTISAQTVPTQALPDKALLVQSGQNRSQKDVETCHVTANVTLLSLLIKARGLVKEINSLNGYPFELPPLLQDGTLQKLADDFRATATSVEKLQQDFAKMQESTGNMRRSSLDSLLWILKLNATSNESNRSRMLDLHRLRPLTPQMEATMAELRNSFCETEKKLNLMQKHCAELKCCGSSSRNAQNLLSSIYNCMIKVESSLKTEERRVQHISDRVESAERKCSKAGVINNNGSGIDIHRTEHDIQTTLPKSSPLDQQTRIAEVVFKTSEMAVTAEPVSVASYPPVVDNSMAPISASSAYNVGAAQAPLPASRKEPVCGVVTLPGSGESCAVVTSDRVARAHAENLKKNTLPATATFQLRAPEPQQSVTNPVTSASVQKSVEQSVTTTVRKKEANVQAVITLVLKSCQCVQSTLRKPIPVAALKSPTPIVAKEDNAVNLSVFAAATVGTGAVHDGDAAAKVQQALAAPGLQDVEADVRMEEDASETKAANLLASFSFAAPKISLTNSASTPVSSPFAVGTLASGAGNGASSFSLFGKNMCGGFPVISAPSSAQLSSTSLFDGKKQLPTFSFASNTASVNPGVKPQGFGTFSSFGQFGATQQQGNVGGFQGTGGFGSSASPAFGSNPVFGGPAMFGPGLASTTSVFGGKGPCIPTSVAPSAFNA</sequence>
<reference evidence="2 3" key="2">
    <citation type="submission" date="2018-11" db="EMBL/GenBank/DDBJ databases">
        <authorList>
            <consortium name="Pathogen Informatics"/>
        </authorList>
    </citation>
    <scope>NUCLEOTIDE SEQUENCE [LARGE SCALE GENOMIC DNA]</scope>
</reference>
<dbReference type="OrthoDB" id="10261376at2759"/>